<comment type="caution">
    <text evidence="2">The sequence shown here is derived from an EMBL/GenBank/DDBJ whole genome shotgun (WGS) entry which is preliminary data.</text>
</comment>
<proteinExistence type="predicted"/>
<dbReference type="EMBL" id="BSTI01000001">
    <property type="protein sequence ID" value="GLY63779.1"/>
    <property type="molecule type" value="Genomic_DNA"/>
</dbReference>
<evidence type="ECO:0000259" key="1">
    <source>
        <dbReference type="Pfam" id="PF11716"/>
    </source>
</evidence>
<accession>A0A9W6QUF7</accession>
<name>A0A9W6QUF7_9PSEU</name>
<dbReference type="InterPro" id="IPR034660">
    <property type="entry name" value="DinB/YfiT-like"/>
</dbReference>
<dbReference type="InterPro" id="IPR024344">
    <property type="entry name" value="MDMPI_metal-binding"/>
</dbReference>
<dbReference type="RefSeq" id="WP_285485646.1">
    <property type="nucleotide sequence ID" value="NZ_BSTI01000001.1"/>
</dbReference>
<dbReference type="PANTHER" id="PTHR40758">
    <property type="entry name" value="CONSERVED PROTEIN"/>
    <property type="match status" value="1"/>
</dbReference>
<reference evidence="2" key="1">
    <citation type="submission" date="2023-03" db="EMBL/GenBank/DDBJ databases">
        <title>Amycolatopsis taiwanensis NBRC 103393.</title>
        <authorList>
            <person name="Ichikawa N."/>
            <person name="Sato H."/>
            <person name="Tonouchi N."/>
        </authorList>
    </citation>
    <scope>NUCLEOTIDE SEQUENCE</scope>
    <source>
        <strain evidence="2">NBRC 103393</strain>
    </source>
</reference>
<protein>
    <recommendedName>
        <fullName evidence="1">Mycothiol-dependent maleylpyruvate isomerase metal-binding domain-containing protein</fullName>
    </recommendedName>
</protein>
<dbReference type="InterPro" id="IPR017517">
    <property type="entry name" value="Maleyloyr_isom"/>
</dbReference>
<dbReference type="NCBIfam" id="TIGR03083">
    <property type="entry name" value="maleylpyruvate isomerase family mycothiol-dependent enzyme"/>
    <property type="match status" value="1"/>
</dbReference>
<dbReference type="GO" id="GO:0046872">
    <property type="term" value="F:metal ion binding"/>
    <property type="evidence" value="ECO:0007669"/>
    <property type="project" value="InterPro"/>
</dbReference>
<dbReference type="AlphaFoldDB" id="A0A9W6QUF7"/>
<gene>
    <name evidence="2" type="ORF">Atai01_03980</name>
</gene>
<feature type="domain" description="Mycothiol-dependent maleylpyruvate isomerase metal-binding" evidence="1">
    <location>
        <begin position="8"/>
        <end position="127"/>
    </location>
</feature>
<evidence type="ECO:0000313" key="2">
    <source>
        <dbReference type="EMBL" id="GLY63779.1"/>
    </source>
</evidence>
<sequence length="244" mass="26239">MQHERFVAEIRNQCAALRSAAIAAGPDAQVPTCPGWTVHRLVAHLARVQSWARAALRDPTGKDVRAGRRPEDWDELLVWWDEQLSGMIDGLADPASPAWLPWRGVPRNAGSWARRQAHEAAIHRLDAEHARAGNDDPDAVAALVFDPEFAADGIEELAGWLLPSRATANTSTCSGSVFLHAADAGRSWTLRIEPGVAPTFSAGGLEGDLTIAGTADSVYRRLWGRPSHATVTGDTTLLEPLAAP</sequence>
<dbReference type="SUPFAM" id="SSF109854">
    <property type="entry name" value="DinB/YfiT-like putative metalloenzymes"/>
    <property type="match status" value="1"/>
</dbReference>
<evidence type="ECO:0000313" key="3">
    <source>
        <dbReference type="Proteomes" id="UP001165136"/>
    </source>
</evidence>
<dbReference type="PANTHER" id="PTHR40758:SF1">
    <property type="entry name" value="CONSERVED PROTEIN"/>
    <property type="match status" value="1"/>
</dbReference>
<keyword evidence="3" id="KW-1185">Reference proteome</keyword>
<organism evidence="2 3">
    <name type="scientific">Amycolatopsis taiwanensis</name>
    <dbReference type="NCBI Taxonomy" id="342230"/>
    <lineage>
        <taxon>Bacteria</taxon>
        <taxon>Bacillati</taxon>
        <taxon>Actinomycetota</taxon>
        <taxon>Actinomycetes</taxon>
        <taxon>Pseudonocardiales</taxon>
        <taxon>Pseudonocardiaceae</taxon>
        <taxon>Amycolatopsis</taxon>
    </lineage>
</organism>
<dbReference type="GO" id="GO:0005886">
    <property type="term" value="C:plasma membrane"/>
    <property type="evidence" value="ECO:0007669"/>
    <property type="project" value="TreeGrafter"/>
</dbReference>
<dbReference type="Proteomes" id="UP001165136">
    <property type="component" value="Unassembled WGS sequence"/>
</dbReference>
<dbReference type="Pfam" id="PF11716">
    <property type="entry name" value="MDMPI_N"/>
    <property type="match status" value="1"/>
</dbReference>